<dbReference type="EMBL" id="CP045893">
    <property type="protein sequence ID" value="QQP53317.1"/>
    <property type="molecule type" value="Genomic_DNA"/>
</dbReference>
<proteinExistence type="predicted"/>
<dbReference type="AlphaFoldDB" id="A0A7T8QSA0"/>
<organism evidence="2 3">
    <name type="scientific">Caligus rogercresseyi</name>
    <name type="common">Sea louse</name>
    <dbReference type="NCBI Taxonomy" id="217165"/>
    <lineage>
        <taxon>Eukaryota</taxon>
        <taxon>Metazoa</taxon>
        <taxon>Ecdysozoa</taxon>
        <taxon>Arthropoda</taxon>
        <taxon>Crustacea</taxon>
        <taxon>Multicrustacea</taxon>
        <taxon>Hexanauplia</taxon>
        <taxon>Copepoda</taxon>
        <taxon>Siphonostomatoida</taxon>
        <taxon>Caligidae</taxon>
        <taxon>Caligus</taxon>
    </lineage>
</organism>
<feature type="compositionally biased region" description="Low complexity" evidence="1">
    <location>
        <begin position="51"/>
        <end position="67"/>
    </location>
</feature>
<reference evidence="3" key="1">
    <citation type="submission" date="2021-01" db="EMBL/GenBank/DDBJ databases">
        <title>Caligus Genome Assembly.</title>
        <authorList>
            <person name="Gallardo-Escarate C."/>
        </authorList>
    </citation>
    <scope>NUCLEOTIDE SEQUENCE [LARGE SCALE GENOMIC DNA]</scope>
</reference>
<feature type="region of interest" description="Disordered" evidence="1">
    <location>
        <begin position="29"/>
        <end position="67"/>
    </location>
</feature>
<name>A0A7T8QSA0_CALRO</name>
<accession>A0A7T8QSA0</accession>
<evidence type="ECO:0000313" key="2">
    <source>
        <dbReference type="EMBL" id="QQP53317.1"/>
    </source>
</evidence>
<keyword evidence="3" id="KW-1185">Reference proteome</keyword>
<evidence type="ECO:0000313" key="3">
    <source>
        <dbReference type="Proteomes" id="UP000595437"/>
    </source>
</evidence>
<protein>
    <submittedName>
        <fullName evidence="2">Uncharacterized protein</fullName>
    </submittedName>
</protein>
<gene>
    <name evidence="2" type="ORF">FKW44_005756</name>
</gene>
<dbReference type="Proteomes" id="UP000595437">
    <property type="component" value="Chromosome 4"/>
</dbReference>
<evidence type="ECO:0000256" key="1">
    <source>
        <dbReference type="SAM" id="MobiDB-lite"/>
    </source>
</evidence>
<sequence length="78" mass="8377">MELSTCSSSSSPVTPKYCRPYHIKRAAILKPPRSLSTSTGGGSGPPPLAPKPFRSSFGSSSSVGSQTSFHDYENYFYI</sequence>